<organism evidence="1 2">
    <name type="scientific">Caerostris extrusa</name>
    <name type="common">Bark spider</name>
    <name type="synonym">Caerostris bankana</name>
    <dbReference type="NCBI Taxonomy" id="172846"/>
    <lineage>
        <taxon>Eukaryota</taxon>
        <taxon>Metazoa</taxon>
        <taxon>Ecdysozoa</taxon>
        <taxon>Arthropoda</taxon>
        <taxon>Chelicerata</taxon>
        <taxon>Arachnida</taxon>
        <taxon>Araneae</taxon>
        <taxon>Araneomorphae</taxon>
        <taxon>Entelegynae</taxon>
        <taxon>Araneoidea</taxon>
        <taxon>Araneidae</taxon>
        <taxon>Caerostris</taxon>
    </lineage>
</organism>
<name>A0AAV4NHN5_CAEEX</name>
<evidence type="ECO:0000313" key="1">
    <source>
        <dbReference type="EMBL" id="GIX84008.1"/>
    </source>
</evidence>
<evidence type="ECO:0000313" key="2">
    <source>
        <dbReference type="Proteomes" id="UP001054945"/>
    </source>
</evidence>
<dbReference type="Proteomes" id="UP001054945">
    <property type="component" value="Unassembled WGS sequence"/>
</dbReference>
<dbReference type="EMBL" id="BPLR01003389">
    <property type="protein sequence ID" value="GIX84008.1"/>
    <property type="molecule type" value="Genomic_DNA"/>
</dbReference>
<reference evidence="1 2" key="1">
    <citation type="submission" date="2021-06" db="EMBL/GenBank/DDBJ databases">
        <title>Caerostris extrusa draft genome.</title>
        <authorList>
            <person name="Kono N."/>
            <person name="Arakawa K."/>
        </authorList>
    </citation>
    <scope>NUCLEOTIDE SEQUENCE [LARGE SCALE GENOMIC DNA]</scope>
</reference>
<gene>
    <name evidence="1" type="ORF">CEXT_376321</name>
</gene>
<accession>A0AAV4NHN5</accession>
<keyword evidence="2" id="KW-1185">Reference proteome</keyword>
<dbReference type="AlphaFoldDB" id="A0AAV4NHN5"/>
<protein>
    <submittedName>
        <fullName evidence="1">Uncharacterized protein</fullName>
    </submittedName>
</protein>
<proteinExistence type="predicted"/>
<comment type="caution">
    <text evidence="1">The sequence shown here is derived from an EMBL/GenBank/DDBJ whole genome shotgun (WGS) entry which is preliminary data.</text>
</comment>
<sequence length="128" mass="14744">MNPQSLPYYLTNQVSEWTRGVEDQPLSVRNRRTSQVEIPFPLLPSSLVRYRSRFHLRTWICFSSPIVLHYSTMHLKLADPLECNSKTIGTENNDLFPLFSKHPPLLPVAPGKIFLAFTSNRKSMTIIT</sequence>